<protein>
    <submittedName>
        <fullName evidence="1">Endonuclease-reverse transcriptase HmRTE-e01</fullName>
    </submittedName>
</protein>
<sequence>MYDGSTTTIRAYGQSGAIDVTVGVHQGSALSSFLFLHDGRHHRRTHGWTTEVYPLSSADGIARIAESNGVFQDKLQKWQIVLAENGLRLNVKKAKFLSSKEGTESIVDGRGEAIEKIQDFRYLGSDLAADDSVDQAVKSRKNAARMRWRECTGILCDTRCSTTIKGVSGSGKAGDALRQRVLARK</sequence>
<keyword evidence="1" id="KW-0255">Endonuclease</keyword>
<keyword evidence="1" id="KW-0548">Nucleotidyltransferase</keyword>
<reference evidence="1" key="1">
    <citation type="submission" date="2013-03" db="EMBL/GenBank/DDBJ databases">
        <authorList>
            <person name="Aslett M."/>
        </authorList>
    </citation>
    <scope>NUCLEOTIDE SEQUENCE [LARGE SCALE GENOMIC DNA]</scope>
    <source>
        <strain evidence="1">ISE/inbred ISE</strain>
    </source>
</reference>
<evidence type="ECO:0000313" key="1">
    <source>
        <dbReference type="EMBL" id="CDL95284.1"/>
    </source>
</evidence>
<dbReference type="AlphaFoldDB" id="W6NH94"/>
<accession>W6NH94</accession>
<dbReference type="PANTHER" id="PTHR47027">
    <property type="entry name" value="REVERSE TRANSCRIPTASE DOMAIN-CONTAINING PROTEIN"/>
    <property type="match status" value="1"/>
</dbReference>
<keyword evidence="1" id="KW-0695">RNA-directed DNA polymerase</keyword>
<dbReference type="PANTHER" id="PTHR47027:SF20">
    <property type="entry name" value="REVERSE TRANSCRIPTASE-LIKE PROTEIN WITH RNA-DIRECTED DNA POLYMERASE DOMAIN"/>
    <property type="match status" value="1"/>
</dbReference>
<dbReference type="GO" id="GO:0003964">
    <property type="term" value="F:RNA-directed DNA polymerase activity"/>
    <property type="evidence" value="ECO:0007669"/>
    <property type="project" value="UniProtKB-KW"/>
</dbReference>
<comment type="caution">
    <text evidence="1">The sequence shown here is derived from an EMBL/GenBank/DDBJ whole genome shotgun (WGS) entry which is preliminary data.</text>
</comment>
<proteinExistence type="predicted"/>
<gene>
    <name evidence="1" type="ORF">HCOI_01423400</name>
</gene>
<reference evidence="1" key="2">
    <citation type="submission" date="2013-05" db="EMBL/GenBank/DDBJ databases">
        <title>The genome and transcriptome of Haemonchus contortus: a key model parasite for drug and vaccine discovery.</title>
        <authorList>
            <person name="Laing R."/>
            <person name="Kikuchi T."/>
            <person name="Martinelli A."/>
            <person name="Tsai I.J."/>
            <person name="Beech R.N."/>
            <person name="Redman E."/>
            <person name="Holroyd N."/>
            <person name="Bartley D.J."/>
            <person name="Beasley H."/>
            <person name="Britton C."/>
            <person name="Curran D."/>
            <person name="Devaney E."/>
            <person name="Gilabert A."/>
            <person name="Jackson F."/>
            <person name="Hunt M."/>
            <person name="Johnston S."/>
            <person name="Kryukov I."/>
            <person name="Li K."/>
            <person name="Morrison A.A."/>
            <person name="Reid A.J."/>
            <person name="Sargison N."/>
            <person name="Saunders G."/>
            <person name="Wasmuth J.D."/>
            <person name="Wolstenholme A."/>
            <person name="Berriman M."/>
            <person name="Gilleard J.S."/>
            <person name="Cotton J.A."/>
        </authorList>
    </citation>
    <scope>NUCLEOTIDE SEQUENCE [LARGE SCALE GENOMIC DNA]</scope>
    <source>
        <strain evidence="1">ISE/inbred ISE</strain>
    </source>
</reference>
<dbReference type="EMBL" id="CAVP010058886">
    <property type="protein sequence ID" value="CDL95284.1"/>
    <property type="molecule type" value="Genomic_DNA"/>
</dbReference>
<name>W6NH94_HAECO</name>
<organism evidence="1">
    <name type="scientific">Haemonchus contortus</name>
    <name type="common">Barber pole worm</name>
    <dbReference type="NCBI Taxonomy" id="6289"/>
    <lineage>
        <taxon>Eukaryota</taxon>
        <taxon>Metazoa</taxon>
        <taxon>Ecdysozoa</taxon>
        <taxon>Nematoda</taxon>
        <taxon>Chromadorea</taxon>
        <taxon>Rhabditida</taxon>
        <taxon>Rhabditina</taxon>
        <taxon>Rhabditomorpha</taxon>
        <taxon>Strongyloidea</taxon>
        <taxon>Trichostrongylidae</taxon>
        <taxon>Haemonchus</taxon>
    </lineage>
</organism>
<keyword evidence="1" id="KW-0808">Transferase</keyword>
<keyword evidence="1" id="KW-0378">Hydrolase</keyword>
<keyword evidence="1" id="KW-0540">Nuclease</keyword>
<dbReference type="GO" id="GO:0004519">
    <property type="term" value="F:endonuclease activity"/>
    <property type="evidence" value="ECO:0007669"/>
    <property type="project" value="UniProtKB-KW"/>
</dbReference>